<dbReference type="InterPro" id="IPR030972">
    <property type="entry name" value="UrcA_uranyl"/>
</dbReference>
<evidence type="ECO:0008006" key="4">
    <source>
        <dbReference type="Google" id="ProtNLM"/>
    </source>
</evidence>
<name>A0A511BSI3_9PROT</name>
<gene>
    <name evidence="2" type="ORF">SSA02_19460</name>
</gene>
<dbReference type="AlphaFoldDB" id="A0A511BSI3"/>
<dbReference type="RefSeq" id="WP_186807753.1">
    <property type="nucleotide sequence ID" value="NZ_BJVC01000004.1"/>
</dbReference>
<evidence type="ECO:0000256" key="1">
    <source>
        <dbReference type="SAM" id="SignalP"/>
    </source>
</evidence>
<feature type="chain" id="PRO_5021696581" description="UrcA family protein" evidence="1">
    <location>
        <begin position="25"/>
        <end position="119"/>
    </location>
</feature>
<reference evidence="2 3" key="1">
    <citation type="submission" date="2019-07" db="EMBL/GenBank/DDBJ databases">
        <title>Whole genome shotgun sequence of Swaminathania salitolerans NBRC 104436.</title>
        <authorList>
            <person name="Hosoyama A."/>
            <person name="Uohara A."/>
            <person name="Ohji S."/>
            <person name="Ichikawa N."/>
        </authorList>
    </citation>
    <scope>NUCLEOTIDE SEQUENCE [LARGE SCALE GENOMIC DNA]</scope>
    <source>
        <strain evidence="2 3">NBRC 104436</strain>
    </source>
</reference>
<organism evidence="2 3">
    <name type="scientific">Swaminathania salitolerans</name>
    <dbReference type="NCBI Taxonomy" id="182838"/>
    <lineage>
        <taxon>Bacteria</taxon>
        <taxon>Pseudomonadati</taxon>
        <taxon>Pseudomonadota</taxon>
        <taxon>Alphaproteobacteria</taxon>
        <taxon>Acetobacterales</taxon>
        <taxon>Acetobacteraceae</taxon>
        <taxon>Swaminathania</taxon>
    </lineage>
</organism>
<keyword evidence="1" id="KW-0732">Signal</keyword>
<sequence length="119" mass="12934">MFVVTKTLVTAASLVALTVTPAHADAARLETVQAQPGTPDNARIDISHVNLDSDREWNRIADTLREKAEALCEAQLGASDRRAAEVEECAQASYENGVAQMRDVLARRKAAGQTRLARF</sequence>
<dbReference type="Proteomes" id="UP000321405">
    <property type="component" value="Unassembled WGS sequence"/>
</dbReference>
<dbReference type="NCBIfam" id="TIGR04433">
    <property type="entry name" value="UrcA_uranyl"/>
    <property type="match status" value="1"/>
</dbReference>
<comment type="caution">
    <text evidence="2">The sequence shown here is derived from an EMBL/GenBank/DDBJ whole genome shotgun (WGS) entry which is preliminary data.</text>
</comment>
<accession>A0A511BSI3</accession>
<dbReference type="EMBL" id="BJVC01000004">
    <property type="protein sequence ID" value="GEL02783.1"/>
    <property type="molecule type" value="Genomic_DNA"/>
</dbReference>
<protein>
    <recommendedName>
        <fullName evidence="4">UrcA family protein</fullName>
    </recommendedName>
</protein>
<proteinExistence type="predicted"/>
<feature type="signal peptide" evidence="1">
    <location>
        <begin position="1"/>
        <end position="24"/>
    </location>
</feature>
<evidence type="ECO:0000313" key="3">
    <source>
        <dbReference type="Proteomes" id="UP000321405"/>
    </source>
</evidence>
<evidence type="ECO:0000313" key="2">
    <source>
        <dbReference type="EMBL" id="GEL02783.1"/>
    </source>
</evidence>
<keyword evidence="3" id="KW-1185">Reference proteome</keyword>